<dbReference type="AlphaFoldDB" id="A0A7N2LJ89"/>
<dbReference type="PANTHER" id="PTHR43327">
    <property type="entry name" value="STOMATIN-LIKE PROTEIN 2, MITOCHONDRIAL"/>
    <property type="match status" value="1"/>
</dbReference>
<name>A0A7N2LJ89_QUELO</name>
<dbReference type="SUPFAM" id="SSF117892">
    <property type="entry name" value="Band 7/SPFH domain"/>
    <property type="match status" value="1"/>
</dbReference>
<accession>A0A7N2LJ89</accession>
<dbReference type="InParanoid" id="A0A7N2LJ89"/>
<protein>
    <submittedName>
        <fullName evidence="1">Uncharacterized protein</fullName>
    </submittedName>
</protein>
<organism evidence="1 2">
    <name type="scientific">Quercus lobata</name>
    <name type="common">Valley oak</name>
    <dbReference type="NCBI Taxonomy" id="97700"/>
    <lineage>
        <taxon>Eukaryota</taxon>
        <taxon>Viridiplantae</taxon>
        <taxon>Streptophyta</taxon>
        <taxon>Embryophyta</taxon>
        <taxon>Tracheophyta</taxon>
        <taxon>Spermatophyta</taxon>
        <taxon>Magnoliopsida</taxon>
        <taxon>eudicotyledons</taxon>
        <taxon>Gunneridae</taxon>
        <taxon>Pentapetalae</taxon>
        <taxon>rosids</taxon>
        <taxon>fabids</taxon>
        <taxon>Fagales</taxon>
        <taxon>Fagaceae</taxon>
        <taxon>Quercus</taxon>
    </lineage>
</organism>
<dbReference type="GO" id="GO:0005739">
    <property type="term" value="C:mitochondrion"/>
    <property type="evidence" value="ECO:0007669"/>
    <property type="project" value="TreeGrafter"/>
</dbReference>
<reference evidence="1 2" key="1">
    <citation type="journal article" date="2016" name="G3 (Bethesda)">
        <title>First Draft Assembly and Annotation of the Genome of a California Endemic Oak Quercus lobata Nee (Fagaceae).</title>
        <authorList>
            <person name="Sork V.L."/>
            <person name="Fitz-Gibbon S.T."/>
            <person name="Puiu D."/>
            <person name="Crepeau M."/>
            <person name="Gugger P.F."/>
            <person name="Sherman R."/>
            <person name="Stevens K."/>
            <person name="Langley C.H."/>
            <person name="Pellegrini M."/>
            <person name="Salzberg S.L."/>
        </authorList>
    </citation>
    <scope>NUCLEOTIDE SEQUENCE [LARGE SCALE GENOMIC DNA]</scope>
    <source>
        <strain evidence="1 2">cv. SW786</strain>
    </source>
</reference>
<dbReference type="Gramene" id="QL04p078806:mrna">
    <property type="protein sequence ID" value="QL04p078806:mrna"/>
    <property type="gene ID" value="QL04p078806"/>
</dbReference>
<keyword evidence="2" id="KW-1185">Reference proteome</keyword>
<reference evidence="1" key="2">
    <citation type="submission" date="2021-01" db="UniProtKB">
        <authorList>
            <consortium name="EnsemblPlants"/>
        </authorList>
    </citation>
    <scope>IDENTIFICATION</scope>
</reference>
<dbReference type="EnsemblPlants" id="QL04p078806:mrna">
    <property type="protein sequence ID" value="QL04p078806:mrna"/>
    <property type="gene ID" value="QL04p078806"/>
</dbReference>
<sequence>MFDVKQRQKDNVFVIVVTSIQYQALSDKAADAFYKLSNTRAQIQSYVFDGMDVQLDLEVESHHAKSAYGFEIVQMVIVDTKPDKHVKRTMSEINAAARMKVVANEKAEAEKILQIKHAKGD</sequence>
<dbReference type="OMA" id="TTHIQAY"/>
<dbReference type="InterPro" id="IPR050710">
    <property type="entry name" value="Band7/mec-2_domain"/>
</dbReference>
<dbReference type="Proteomes" id="UP000594261">
    <property type="component" value="Chromosome 4"/>
</dbReference>
<dbReference type="PANTHER" id="PTHR43327:SF31">
    <property type="entry name" value="HYPERSENSITIVE-INDUCED RESPONSE PROTEIN 2"/>
    <property type="match status" value="1"/>
</dbReference>
<dbReference type="EMBL" id="LRBV02000004">
    <property type="status" value="NOT_ANNOTATED_CDS"/>
    <property type="molecule type" value="Genomic_DNA"/>
</dbReference>
<evidence type="ECO:0000313" key="2">
    <source>
        <dbReference type="Proteomes" id="UP000594261"/>
    </source>
</evidence>
<evidence type="ECO:0000313" key="1">
    <source>
        <dbReference type="EnsemblPlants" id="QL04p078806:mrna"/>
    </source>
</evidence>
<proteinExistence type="predicted"/>
<dbReference type="InterPro" id="IPR036013">
    <property type="entry name" value="Band_7/SPFH_dom_sf"/>
</dbReference>